<dbReference type="GO" id="GO:1990904">
    <property type="term" value="C:ribonucleoprotein complex"/>
    <property type="evidence" value="ECO:0007669"/>
    <property type="project" value="UniProtKB-KW"/>
</dbReference>
<reference evidence="8 9" key="1">
    <citation type="journal article" date="2018" name="Mol. Biol. Evol.">
        <title>Broad Genomic Sampling Reveals a Smut Pathogenic Ancestry of the Fungal Clade Ustilaginomycotina.</title>
        <authorList>
            <person name="Kijpornyongpan T."/>
            <person name="Mondo S.J."/>
            <person name="Barry K."/>
            <person name="Sandor L."/>
            <person name="Lee J."/>
            <person name="Lipzen A."/>
            <person name="Pangilinan J."/>
            <person name="LaButti K."/>
            <person name="Hainaut M."/>
            <person name="Henrissat B."/>
            <person name="Grigoriev I.V."/>
            <person name="Spatafora J.W."/>
            <person name="Aime M.C."/>
        </authorList>
    </citation>
    <scope>NUCLEOTIDE SEQUENCE [LARGE SCALE GENOMIC DNA]</scope>
    <source>
        <strain evidence="8 9">MCA 5214</strain>
    </source>
</reference>
<organism evidence="8 9">
    <name type="scientific">Jaminaea rosea</name>
    <dbReference type="NCBI Taxonomy" id="1569628"/>
    <lineage>
        <taxon>Eukaryota</taxon>
        <taxon>Fungi</taxon>
        <taxon>Dikarya</taxon>
        <taxon>Basidiomycota</taxon>
        <taxon>Ustilaginomycotina</taxon>
        <taxon>Exobasidiomycetes</taxon>
        <taxon>Microstromatales</taxon>
        <taxon>Microstromatales incertae sedis</taxon>
        <taxon>Jaminaea</taxon>
    </lineage>
</organism>
<gene>
    <name evidence="8" type="ORF">BDZ90DRAFT_76289</name>
</gene>
<evidence type="ECO:0000313" key="9">
    <source>
        <dbReference type="Proteomes" id="UP000245884"/>
    </source>
</evidence>
<dbReference type="PANTHER" id="PTHR13362">
    <property type="entry name" value="MITOCHONDRIAL RIBOSOMAL PROTEIN S33"/>
    <property type="match status" value="1"/>
</dbReference>
<keyword evidence="5" id="KW-0687">Ribonucleoprotein</keyword>
<evidence type="ECO:0000256" key="5">
    <source>
        <dbReference type="ARBA" id="ARBA00023274"/>
    </source>
</evidence>
<dbReference type="RefSeq" id="XP_025359676.1">
    <property type="nucleotide sequence ID" value="XM_025509853.1"/>
</dbReference>
<feature type="region of interest" description="Disordered" evidence="7">
    <location>
        <begin position="90"/>
        <end position="143"/>
    </location>
</feature>
<evidence type="ECO:0000256" key="4">
    <source>
        <dbReference type="ARBA" id="ARBA00023128"/>
    </source>
</evidence>
<feature type="compositionally biased region" description="Basic and acidic residues" evidence="7">
    <location>
        <begin position="103"/>
        <end position="124"/>
    </location>
</feature>
<dbReference type="GO" id="GO:0005840">
    <property type="term" value="C:ribosome"/>
    <property type="evidence" value="ECO:0007669"/>
    <property type="project" value="UniProtKB-KW"/>
</dbReference>
<dbReference type="EMBL" id="KZ819677">
    <property type="protein sequence ID" value="PWN25064.1"/>
    <property type="molecule type" value="Genomic_DNA"/>
</dbReference>
<protein>
    <recommendedName>
        <fullName evidence="6">Small ribosomal subunit protein mS33</fullName>
    </recommendedName>
</protein>
<evidence type="ECO:0000256" key="7">
    <source>
        <dbReference type="SAM" id="MobiDB-lite"/>
    </source>
</evidence>
<keyword evidence="3" id="KW-0689">Ribosomal protein</keyword>
<evidence type="ECO:0000256" key="6">
    <source>
        <dbReference type="ARBA" id="ARBA00035132"/>
    </source>
</evidence>
<dbReference type="PANTHER" id="PTHR13362:SF2">
    <property type="entry name" value="SMALL RIBOSOMAL SUBUNIT PROTEIN MS33"/>
    <property type="match status" value="1"/>
</dbReference>
<accession>A0A316UJG2</accession>
<proteinExistence type="inferred from homology"/>
<dbReference type="OrthoDB" id="2257454at2759"/>
<evidence type="ECO:0000256" key="1">
    <source>
        <dbReference type="ARBA" id="ARBA00004173"/>
    </source>
</evidence>
<keyword evidence="4" id="KW-0496">Mitochondrion</keyword>
<comment type="similarity">
    <text evidence="2">Belongs to the mitochondrion-specific ribosomal protein mS33 family.</text>
</comment>
<dbReference type="GO" id="GO:0005739">
    <property type="term" value="C:mitochondrion"/>
    <property type="evidence" value="ECO:0007669"/>
    <property type="project" value="UniProtKB-SubCell"/>
</dbReference>
<name>A0A316UJG2_9BASI</name>
<comment type="subcellular location">
    <subcellularLocation>
        <location evidence="1">Mitochondrion</location>
    </subcellularLocation>
</comment>
<evidence type="ECO:0000256" key="3">
    <source>
        <dbReference type="ARBA" id="ARBA00022980"/>
    </source>
</evidence>
<keyword evidence="9" id="KW-1185">Reference proteome</keyword>
<evidence type="ECO:0000313" key="8">
    <source>
        <dbReference type="EMBL" id="PWN25064.1"/>
    </source>
</evidence>
<dbReference type="GeneID" id="37031676"/>
<dbReference type="Proteomes" id="UP000245884">
    <property type="component" value="Unassembled WGS sequence"/>
</dbReference>
<dbReference type="Pfam" id="PF08293">
    <property type="entry name" value="MRP-S33"/>
    <property type="match status" value="1"/>
</dbReference>
<dbReference type="InterPro" id="IPR013219">
    <property type="entry name" value="Ribosomal_mS33"/>
</dbReference>
<evidence type="ECO:0000256" key="2">
    <source>
        <dbReference type="ARBA" id="ARBA00008970"/>
    </source>
</evidence>
<dbReference type="AlphaFoldDB" id="A0A316UJG2"/>
<sequence length="143" mass="15855">MSSSSASSPLRHLLTLRSRIFQHTPPPPPHAPGGLRTGAKLLKRPLVGPSMLNYYPPSLRLRSLGLFENPGGEGERFFLQDAKEVQRLKDVERKKRLGKGPPKKGELRRAVRKAAGTDHDHETHNSLARTGQGRRAAMKGKKK</sequence>
<dbReference type="STRING" id="1569628.A0A316UJG2"/>